<reference evidence="3" key="1">
    <citation type="submission" date="2016-10" db="EMBL/GenBank/DDBJ databases">
        <authorList>
            <person name="Varghese N."/>
            <person name="Submissions S."/>
        </authorList>
    </citation>
    <scope>NUCLEOTIDE SEQUENCE [LARGE SCALE GENOMIC DNA]</scope>
    <source>
        <strain evidence="3">DSM 45079</strain>
    </source>
</reference>
<evidence type="ECO:0000313" key="2">
    <source>
        <dbReference type="EMBL" id="SDU30620.1"/>
    </source>
</evidence>
<sequence>MTILLIGATGKVGRRVAARLDDLGVPVRQAGRTSSPPFDWTDDATWPAALDGVRSAFVVPYDAAPLTRPFVDAAIRSGVERIVLLSGRGVDVPDYLPADLMEGNPHIDGEAALRPAAVDWTILRPGWFAQNFSEGFFRDAVLSGDLRLSAGDGAASFVDADDIAAVGVAALTEDHHVGQTYELSGPRALTMAEAAAEIAAASGRDVRYTHIEHDDLVRELVGQGWSADDAEGYAIMVSPVRRGIDAYLSDGVERALGRPARDFRDVVRAAAETGAWS</sequence>
<name>A0A1H2HFG1_9ACTN</name>
<organism evidence="2 3">
    <name type="scientific">Jiangella alkaliphila</name>
    <dbReference type="NCBI Taxonomy" id="419479"/>
    <lineage>
        <taxon>Bacteria</taxon>
        <taxon>Bacillati</taxon>
        <taxon>Actinomycetota</taxon>
        <taxon>Actinomycetes</taxon>
        <taxon>Jiangellales</taxon>
        <taxon>Jiangellaceae</taxon>
        <taxon>Jiangella</taxon>
    </lineage>
</organism>
<dbReference type="AlphaFoldDB" id="A0A1H2HFG1"/>
<gene>
    <name evidence="2" type="ORF">SAMN04488563_1014</name>
</gene>
<keyword evidence="3" id="KW-1185">Reference proteome</keyword>
<accession>A0A1H2HFG1</accession>
<proteinExistence type="predicted"/>
<dbReference type="STRING" id="419479.SAMN04488563_1014"/>
<dbReference type="SUPFAM" id="SSF51735">
    <property type="entry name" value="NAD(P)-binding Rossmann-fold domains"/>
    <property type="match status" value="1"/>
</dbReference>
<feature type="domain" description="NAD(P)-binding" evidence="1">
    <location>
        <begin position="7"/>
        <end position="173"/>
    </location>
</feature>
<evidence type="ECO:0000259" key="1">
    <source>
        <dbReference type="Pfam" id="PF13460"/>
    </source>
</evidence>
<dbReference type="Pfam" id="PF13460">
    <property type="entry name" value="NAD_binding_10"/>
    <property type="match status" value="1"/>
</dbReference>
<dbReference type="EMBL" id="LT629791">
    <property type="protein sequence ID" value="SDU30620.1"/>
    <property type="molecule type" value="Genomic_DNA"/>
</dbReference>
<dbReference type="Proteomes" id="UP000182977">
    <property type="component" value="Chromosome I"/>
</dbReference>
<dbReference type="Gene3D" id="3.40.50.720">
    <property type="entry name" value="NAD(P)-binding Rossmann-like Domain"/>
    <property type="match status" value="1"/>
</dbReference>
<dbReference type="RefSeq" id="WP_046767083.1">
    <property type="nucleotide sequence ID" value="NZ_KQ061220.1"/>
</dbReference>
<dbReference type="InterPro" id="IPR051604">
    <property type="entry name" value="Ergot_Alk_Oxidoreductase"/>
</dbReference>
<protein>
    <submittedName>
        <fullName evidence="2">Uncharacterized conserved protein YbjT, contains NAD(P)-binding and DUF2867 domains</fullName>
    </submittedName>
</protein>
<dbReference type="InterPro" id="IPR036291">
    <property type="entry name" value="NAD(P)-bd_dom_sf"/>
</dbReference>
<dbReference type="Gene3D" id="3.90.25.10">
    <property type="entry name" value="UDP-galactose 4-epimerase, domain 1"/>
    <property type="match status" value="1"/>
</dbReference>
<dbReference type="OrthoDB" id="4457504at2"/>
<dbReference type="PANTHER" id="PTHR43162:SF1">
    <property type="entry name" value="PRESTALK A DIFFERENTIATION PROTEIN A"/>
    <property type="match status" value="1"/>
</dbReference>
<dbReference type="InterPro" id="IPR016040">
    <property type="entry name" value="NAD(P)-bd_dom"/>
</dbReference>
<evidence type="ECO:0000313" key="3">
    <source>
        <dbReference type="Proteomes" id="UP000182977"/>
    </source>
</evidence>
<dbReference type="PANTHER" id="PTHR43162">
    <property type="match status" value="1"/>
</dbReference>